<comment type="subcellular location">
    <subcellularLocation>
        <location evidence="1">Cell envelope</location>
    </subcellularLocation>
</comment>
<name>A0AA97H245_9FIRM</name>
<dbReference type="AlphaFoldDB" id="A0AA97H245"/>
<dbReference type="RefSeq" id="WP_275844431.1">
    <property type="nucleotide sequence ID" value="NZ_CP135996.1"/>
</dbReference>
<reference evidence="5 6" key="1">
    <citation type="submission" date="2024-06" db="EMBL/GenBank/DDBJ databases">
        <title>Caproicibacterium argilliputei sp. nov, a novel caproic acid producing anaerobic bacterium isolated from pit mud.</title>
        <authorList>
            <person name="Xia S."/>
        </authorList>
    </citation>
    <scope>NUCLEOTIDE SEQUENCE [LARGE SCALE GENOMIC DNA]</scope>
    <source>
        <strain evidence="5 6">ZCY20-5</strain>
    </source>
</reference>
<evidence type="ECO:0000256" key="2">
    <source>
        <dbReference type="ARBA" id="ARBA00022729"/>
    </source>
</evidence>
<dbReference type="EMBL" id="CP135996">
    <property type="protein sequence ID" value="WOC33211.1"/>
    <property type="molecule type" value="Genomic_DNA"/>
</dbReference>
<dbReference type="InterPro" id="IPR025997">
    <property type="entry name" value="SBP_2_dom"/>
</dbReference>
<dbReference type="SUPFAM" id="SSF53822">
    <property type="entry name" value="Periplasmic binding protein-like I"/>
    <property type="match status" value="1"/>
</dbReference>
<evidence type="ECO:0000313" key="6">
    <source>
        <dbReference type="Proteomes" id="UP001300604"/>
    </source>
</evidence>
<dbReference type="Proteomes" id="UP001300604">
    <property type="component" value="Chromosome"/>
</dbReference>
<dbReference type="InterPro" id="IPR028082">
    <property type="entry name" value="Peripla_BP_I"/>
</dbReference>
<dbReference type="CDD" id="cd19994">
    <property type="entry name" value="PBP1_ChvE"/>
    <property type="match status" value="1"/>
</dbReference>
<keyword evidence="2 3" id="KW-0732">Signal</keyword>
<evidence type="ECO:0000313" key="5">
    <source>
        <dbReference type="EMBL" id="WOC33211.1"/>
    </source>
</evidence>
<protein>
    <submittedName>
        <fullName evidence="5">Multiple monosaccharide ABC transporter substrate-binding protein</fullName>
    </submittedName>
</protein>
<evidence type="ECO:0000256" key="1">
    <source>
        <dbReference type="ARBA" id="ARBA00004196"/>
    </source>
</evidence>
<organism evidence="5 6">
    <name type="scientific">Caproicibacterium argilliputei</name>
    <dbReference type="NCBI Taxonomy" id="3030016"/>
    <lineage>
        <taxon>Bacteria</taxon>
        <taxon>Bacillati</taxon>
        <taxon>Bacillota</taxon>
        <taxon>Clostridia</taxon>
        <taxon>Eubacteriales</taxon>
        <taxon>Oscillospiraceae</taxon>
        <taxon>Caproicibacterium</taxon>
    </lineage>
</organism>
<dbReference type="KEGG" id="carl:PXC00_04865"/>
<feature type="chain" id="PRO_5041702535" evidence="3">
    <location>
        <begin position="26"/>
        <end position="374"/>
    </location>
</feature>
<dbReference type="InterPro" id="IPR050555">
    <property type="entry name" value="Bact_Solute-Bind_Prot2"/>
</dbReference>
<reference evidence="6" key="2">
    <citation type="submission" date="2024-06" db="EMBL/GenBank/DDBJ databases">
        <title>Caproicibacterium argilliputei sp. nov, a novel caproic acid producing anaerobic bacterium isolated from pit mud.</title>
        <authorList>
            <person name="Zeng C."/>
        </authorList>
    </citation>
    <scope>NUCLEOTIDE SEQUENCE [LARGE SCALE GENOMIC DNA]</scope>
    <source>
        <strain evidence="6">ZCY20-5</strain>
    </source>
</reference>
<dbReference type="PANTHER" id="PTHR30036:SF1">
    <property type="entry name" value="D-XYLOSE-BINDING PERIPLASMIC PROTEIN"/>
    <property type="match status" value="1"/>
</dbReference>
<dbReference type="InterPro" id="IPR049784">
    <property type="entry name" value="ChvE-like"/>
</dbReference>
<evidence type="ECO:0000256" key="3">
    <source>
        <dbReference type="SAM" id="SignalP"/>
    </source>
</evidence>
<feature type="signal peptide" evidence="3">
    <location>
        <begin position="1"/>
        <end position="25"/>
    </location>
</feature>
<dbReference type="GO" id="GO:0030288">
    <property type="term" value="C:outer membrane-bounded periplasmic space"/>
    <property type="evidence" value="ECO:0007669"/>
    <property type="project" value="TreeGrafter"/>
</dbReference>
<feature type="domain" description="Periplasmic binding protein" evidence="4">
    <location>
        <begin position="36"/>
        <end position="313"/>
    </location>
</feature>
<accession>A0AA97H245</accession>
<dbReference type="Gene3D" id="3.40.50.2300">
    <property type="match status" value="2"/>
</dbReference>
<dbReference type="PANTHER" id="PTHR30036">
    <property type="entry name" value="D-XYLOSE-BINDING PERIPLASMIC PROTEIN"/>
    <property type="match status" value="1"/>
</dbReference>
<gene>
    <name evidence="5" type="primary">chvE</name>
    <name evidence="5" type="ORF">PXC00_04865</name>
</gene>
<keyword evidence="6" id="KW-1185">Reference proteome</keyword>
<dbReference type="NCBIfam" id="NF040907">
    <property type="entry name" value="ChvE"/>
    <property type="match status" value="1"/>
</dbReference>
<dbReference type="PROSITE" id="PS51257">
    <property type="entry name" value="PROKAR_LIPOPROTEIN"/>
    <property type="match status" value="1"/>
</dbReference>
<reference evidence="6" key="3">
    <citation type="submission" date="2024-06" db="EMBL/GenBank/DDBJ databases">
        <authorList>
            <person name="Zeng C."/>
        </authorList>
    </citation>
    <scope>NUCLEOTIDE SEQUENCE [LARGE SCALE GENOMIC DNA]</scope>
    <source>
        <strain evidence="6">ZCY20-5</strain>
    </source>
</reference>
<dbReference type="GO" id="GO:0030246">
    <property type="term" value="F:carbohydrate binding"/>
    <property type="evidence" value="ECO:0007669"/>
    <property type="project" value="TreeGrafter"/>
</dbReference>
<proteinExistence type="predicted"/>
<sequence length="374" mass="41155">MKQLQKRILAVCLALLLVCSSTACAARKTETPKPTIGILMPTKLSERWVSDGGYIVKQCQALGYSTNLEYAENDVKTQISQIQRMVAQKVNCLIISSIDSGALTEVLNEAHEAKIPVLAYDRLIMNTPYVDYYASFDNYQVGVLQGNYLVDRLGLKQGKGPFNIELFSGSPDDNNAYLFYSGSMSVLNPYIKSGRLVVRSGQTKMSQICTLRWDGATAQSRMGSLLSENYEKKKIHAVLSPYDGISIGILSALHNAGYRSSQPDWPIVTGQDAEVASVKSIMNGEQAMTVFKDTRELAKLAAKMADAVLRGKKPPLNDTQSYYNGKKTVPAYLLTPVVVTKENYEKVLVESGYYTQSTLSQRTGTKQQAVPPKG</sequence>
<evidence type="ECO:0000259" key="4">
    <source>
        <dbReference type="Pfam" id="PF13407"/>
    </source>
</evidence>
<dbReference type="Pfam" id="PF13407">
    <property type="entry name" value="Peripla_BP_4"/>
    <property type="match status" value="1"/>
</dbReference>